<dbReference type="AlphaFoldDB" id="A0A0F9C3H7"/>
<dbReference type="EMBL" id="LAZR01034984">
    <property type="protein sequence ID" value="KKL28750.1"/>
    <property type="molecule type" value="Genomic_DNA"/>
</dbReference>
<accession>A0A0F9C3H7</accession>
<gene>
    <name evidence="2" type="ORF">LCGC14_2371990</name>
</gene>
<reference evidence="2" key="1">
    <citation type="journal article" date="2015" name="Nature">
        <title>Complex archaea that bridge the gap between prokaryotes and eukaryotes.</title>
        <authorList>
            <person name="Spang A."/>
            <person name="Saw J.H."/>
            <person name="Jorgensen S.L."/>
            <person name="Zaremba-Niedzwiedzka K."/>
            <person name="Martijn J."/>
            <person name="Lind A.E."/>
            <person name="van Eijk R."/>
            <person name="Schleper C."/>
            <person name="Guy L."/>
            <person name="Ettema T.J."/>
        </authorList>
    </citation>
    <scope>NUCLEOTIDE SEQUENCE</scope>
</reference>
<sequence length="76" mass="9126">GHEEEKHPEIHKKNRKAKEDFDKAYKKINDKLIYSQEHIFSQTKWDGEDMTDEEFEEKTGITPQELKKINVNHKQS</sequence>
<evidence type="ECO:0000256" key="1">
    <source>
        <dbReference type="SAM" id="MobiDB-lite"/>
    </source>
</evidence>
<organism evidence="2">
    <name type="scientific">marine sediment metagenome</name>
    <dbReference type="NCBI Taxonomy" id="412755"/>
    <lineage>
        <taxon>unclassified sequences</taxon>
        <taxon>metagenomes</taxon>
        <taxon>ecological metagenomes</taxon>
    </lineage>
</organism>
<feature type="non-terminal residue" evidence="2">
    <location>
        <position position="1"/>
    </location>
</feature>
<comment type="caution">
    <text evidence="2">The sequence shown here is derived from an EMBL/GenBank/DDBJ whole genome shotgun (WGS) entry which is preliminary data.</text>
</comment>
<proteinExistence type="predicted"/>
<name>A0A0F9C3H7_9ZZZZ</name>
<feature type="region of interest" description="Disordered" evidence="1">
    <location>
        <begin position="48"/>
        <end position="76"/>
    </location>
</feature>
<protein>
    <submittedName>
        <fullName evidence="2">Uncharacterized protein</fullName>
    </submittedName>
</protein>
<evidence type="ECO:0000313" key="2">
    <source>
        <dbReference type="EMBL" id="KKL28750.1"/>
    </source>
</evidence>